<dbReference type="HOGENOM" id="CLU_408095_0_0_9"/>
<feature type="domain" description="Mga helix-turn-helix" evidence="3">
    <location>
        <begin position="114"/>
        <end position="183"/>
    </location>
</feature>
<dbReference type="InterPro" id="IPR007737">
    <property type="entry name" value="Mga_HTH"/>
</dbReference>
<evidence type="ECO:0000259" key="3">
    <source>
        <dbReference type="Pfam" id="PF05043"/>
    </source>
</evidence>
<protein>
    <submittedName>
        <fullName evidence="4">M protein trans-acting positive regulator (MGA)</fullName>
    </submittedName>
</protein>
<keyword evidence="2" id="KW-0804">Transcription</keyword>
<dbReference type="Gene3D" id="1.10.10.10">
    <property type="entry name" value="Winged helix-like DNA-binding domain superfamily/Winged helix DNA-binding domain"/>
    <property type="match status" value="1"/>
</dbReference>
<dbReference type="EMBL" id="ACCJ01000441">
    <property type="protein sequence ID" value="EEG52588.1"/>
    <property type="molecule type" value="Genomic_DNA"/>
</dbReference>
<dbReference type="InterPro" id="IPR050661">
    <property type="entry name" value="BglG_antiterminators"/>
</dbReference>
<dbReference type="Pfam" id="PF05043">
    <property type="entry name" value="Mga"/>
    <property type="match status" value="1"/>
</dbReference>
<dbReference type="InterPro" id="IPR036388">
    <property type="entry name" value="WH-like_DNA-bd_sf"/>
</dbReference>
<organism evidence="4 5">
    <name type="scientific">[Clostridium] asparagiforme DSM 15981</name>
    <dbReference type="NCBI Taxonomy" id="518636"/>
    <lineage>
        <taxon>Bacteria</taxon>
        <taxon>Bacillati</taxon>
        <taxon>Bacillota</taxon>
        <taxon>Clostridia</taxon>
        <taxon>Lachnospirales</taxon>
        <taxon>Lachnospiraceae</taxon>
        <taxon>Enterocloster</taxon>
    </lineage>
</organism>
<dbReference type="AlphaFoldDB" id="C0D7X7"/>
<keyword evidence="5" id="KW-1185">Reference proteome</keyword>
<dbReference type="PANTHER" id="PTHR30185">
    <property type="entry name" value="CRYPTIC BETA-GLUCOSIDE BGL OPERON ANTITERMINATOR"/>
    <property type="match status" value="1"/>
</dbReference>
<name>C0D7X7_9FIRM</name>
<evidence type="ECO:0000313" key="5">
    <source>
        <dbReference type="Proteomes" id="UP000004756"/>
    </source>
</evidence>
<reference evidence="4 5" key="2">
    <citation type="submission" date="2009-02" db="EMBL/GenBank/DDBJ databases">
        <title>Draft genome sequence of Clostridium asparagiforme (DSM 15981).</title>
        <authorList>
            <person name="Sudarsanam P."/>
            <person name="Ley R."/>
            <person name="Guruge J."/>
            <person name="Turnbaugh P.J."/>
            <person name="Mahowald M."/>
            <person name="Liep D."/>
            <person name="Gordon J."/>
        </authorList>
    </citation>
    <scope>NUCLEOTIDE SEQUENCE [LARGE SCALE GENOMIC DNA]</scope>
    <source>
        <strain evidence="4 5">DSM 15981</strain>
    </source>
</reference>
<reference evidence="4 5" key="1">
    <citation type="submission" date="2009-01" db="EMBL/GenBank/DDBJ databases">
        <authorList>
            <person name="Fulton L."/>
            <person name="Clifton S."/>
            <person name="Fulton B."/>
            <person name="Xu J."/>
            <person name="Minx P."/>
            <person name="Pepin K.H."/>
            <person name="Johnson M."/>
            <person name="Bhonagiri V."/>
            <person name="Nash W.E."/>
            <person name="Mardis E.R."/>
            <person name="Wilson R.K."/>
        </authorList>
    </citation>
    <scope>NUCLEOTIDE SEQUENCE [LARGE SCALE GENOMIC DNA]</scope>
    <source>
        <strain evidence="4 5">DSM 15981</strain>
    </source>
</reference>
<sequence>MEYSVRKANKPQSQEQAEDMLNHLDRKILKYIMEEKHPVSNKELALSCNVAINTIRKEIALINEEMEKHGVSIASKTSVGNYLEIADRTLAGPYLEKMWDLCNRYQRMDNQYPSEIHYLTRKCICCSGYVTVEELCQELYCSRGTMFRHLGSVKDILKTFDLTLKNKRGFLTVEGDEWSIRQCLIYQHKIYKTTLEETHYKENEFKTLFFMLDGEPLFDHIRRQMVECLTEQHDFSLPLLYLPKMIHYMQLSLSRRRQTANIRFTDAQVKRARDTAEYAFAQRLYDRLAQSRHVKVPEQDVLGLSMLLLAHESRNDHIRDIPEYREFYEETMDLTERLTAVFGCPEGLFDDAFFEDWVCFLYLLQNRLEFRIYSDWEAYGYVKRKGIRSADSCICFARFYEERHGIHLSKDNAISAFYIFSRLLKADGYCYYAQKILVISQYGVACAKLLALNIRNGYGKEIRAVVPAEAYEYVEDEPTEFDVILTDIGKNRKMYLDLLSYHLPILQVEFLPFQFRCPELDTYLSEVQKNCEWTILKKQYFYRTNLISKEGVFQYLADLFEQYGVGRQEFLTHMRENDSYVEMERENGVVLLPVLSGGLQQQQIAVLLNKNAIVWNHNRSQIFVCYNRLASYQTNQMLDGVLRRFVHITAETADRLVNGSEEPLGVLYPDSGL</sequence>
<accession>C0D7X7</accession>
<dbReference type="Proteomes" id="UP000004756">
    <property type="component" value="Unassembled WGS sequence"/>
</dbReference>
<dbReference type="PANTHER" id="PTHR30185:SF18">
    <property type="entry name" value="TRANSCRIPTIONAL REGULATOR MTLR"/>
    <property type="match status" value="1"/>
</dbReference>
<keyword evidence="1" id="KW-0805">Transcription regulation</keyword>
<evidence type="ECO:0000313" key="4">
    <source>
        <dbReference type="EMBL" id="EEG52588.1"/>
    </source>
</evidence>
<evidence type="ECO:0000256" key="1">
    <source>
        <dbReference type="ARBA" id="ARBA00023015"/>
    </source>
</evidence>
<comment type="caution">
    <text evidence="4">The sequence shown here is derived from an EMBL/GenBank/DDBJ whole genome shotgun (WGS) entry which is preliminary data.</text>
</comment>
<gene>
    <name evidence="4" type="ORF">CLOSTASPAR_05374</name>
</gene>
<proteinExistence type="predicted"/>
<evidence type="ECO:0000256" key="2">
    <source>
        <dbReference type="ARBA" id="ARBA00023163"/>
    </source>
</evidence>